<gene>
    <name evidence="2" type="primary">Dana\GF16674</name>
    <name evidence="2" type="synonym">dana_GLEANR_1794</name>
    <name evidence="2" type="ORF">GF16674</name>
</gene>
<feature type="region of interest" description="Disordered" evidence="1">
    <location>
        <begin position="17"/>
        <end position="179"/>
    </location>
</feature>
<evidence type="ECO:0000313" key="2">
    <source>
        <dbReference type="EMBL" id="EDV34901.2"/>
    </source>
</evidence>
<dbReference type="OrthoDB" id="6343432at2759"/>
<protein>
    <submittedName>
        <fullName evidence="2">Uncharacterized protein</fullName>
    </submittedName>
</protein>
<keyword evidence="3" id="KW-1185">Reference proteome</keyword>
<feature type="compositionally biased region" description="Basic and acidic residues" evidence="1">
    <location>
        <begin position="62"/>
        <end position="76"/>
    </location>
</feature>
<dbReference type="eggNOG" id="KOG4139">
    <property type="taxonomic scope" value="Eukaryota"/>
</dbReference>
<organism evidence="2 3">
    <name type="scientific">Drosophila ananassae</name>
    <name type="common">Fruit fly</name>
    <dbReference type="NCBI Taxonomy" id="7217"/>
    <lineage>
        <taxon>Eukaryota</taxon>
        <taxon>Metazoa</taxon>
        <taxon>Ecdysozoa</taxon>
        <taxon>Arthropoda</taxon>
        <taxon>Hexapoda</taxon>
        <taxon>Insecta</taxon>
        <taxon>Pterygota</taxon>
        <taxon>Neoptera</taxon>
        <taxon>Endopterygota</taxon>
        <taxon>Diptera</taxon>
        <taxon>Brachycera</taxon>
        <taxon>Muscomorpha</taxon>
        <taxon>Ephydroidea</taxon>
        <taxon>Drosophilidae</taxon>
        <taxon>Drosophila</taxon>
        <taxon>Sophophora</taxon>
    </lineage>
</organism>
<dbReference type="GO" id="GO:0005814">
    <property type="term" value="C:centriole"/>
    <property type="evidence" value="ECO:0007669"/>
    <property type="project" value="EnsemblMetazoa"/>
</dbReference>
<feature type="compositionally biased region" description="Polar residues" evidence="1">
    <location>
        <begin position="158"/>
        <end position="168"/>
    </location>
</feature>
<dbReference type="InParanoid" id="B3MX45"/>
<feature type="compositionally biased region" description="Basic residues" evidence="1">
    <location>
        <begin position="125"/>
        <end position="138"/>
    </location>
</feature>
<dbReference type="Proteomes" id="UP000007801">
    <property type="component" value="Unassembled WGS sequence"/>
</dbReference>
<feature type="compositionally biased region" description="Basic and acidic residues" evidence="1">
    <location>
        <begin position="38"/>
        <end position="50"/>
    </location>
</feature>
<accession>B3MX45</accession>
<evidence type="ECO:0000313" key="3">
    <source>
        <dbReference type="Proteomes" id="UP000007801"/>
    </source>
</evidence>
<dbReference type="EMBL" id="CH902628">
    <property type="protein sequence ID" value="EDV34901.2"/>
    <property type="molecule type" value="Genomic_DNA"/>
</dbReference>
<name>B3MX45_DROAN</name>
<sequence>MGNLRKLIKYEERLAENAKEDNFSSLHKRSTASSRAKLTGDRDRDKDKENSAPATKSSSLFVKEKKFKTDREDTRSEGGAGFSTKQTMAKSEPGSRRRSRSSSRSGRQPPPSSGEPEANDGGRPRAQRRRHSRSRARSASRGSSTGRRKNRHSDPGHFSNTTRRSGPTSEVKFPASFPS</sequence>
<evidence type="ECO:0000256" key="1">
    <source>
        <dbReference type="SAM" id="MobiDB-lite"/>
    </source>
</evidence>
<proteinExistence type="predicted"/>
<dbReference type="AlphaFoldDB" id="B3MX45"/>
<dbReference type="HOGENOM" id="CLU_799899_0_0_1"/>
<dbReference type="GO" id="GO:0036064">
    <property type="term" value="C:ciliary basal body"/>
    <property type="evidence" value="ECO:0007669"/>
    <property type="project" value="EnsemblMetazoa"/>
</dbReference>
<reference evidence="2 3" key="1">
    <citation type="journal article" date="2007" name="Nature">
        <title>Evolution of genes and genomes on the Drosophila phylogeny.</title>
        <authorList>
            <consortium name="Drosophila 12 Genomes Consortium"/>
            <person name="Clark A.G."/>
            <person name="Eisen M.B."/>
            <person name="Smith D.R."/>
            <person name="Bergman C.M."/>
            <person name="Oliver B."/>
            <person name="Markow T.A."/>
            <person name="Kaufman T.C."/>
            <person name="Kellis M."/>
            <person name="Gelbart W."/>
            <person name="Iyer V.N."/>
            <person name="Pollard D.A."/>
            <person name="Sackton T.B."/>
            <person name="Larracuente A.M."/>
            <person name="Singh N.D."/>
            <person name="Abad J.P."/>
            <person name="Abt D.N."/>
            <person name="Adryan B."/>
            <person name="Aguade M."/>
            <person name="Akashi H."/>
            <person name="Anderson W.W."/>
            <person name="Aquadro C.F."/>
            <person name="Ardell D.H."/>
            <person name="Arguello R."/>
            <person name="Artieri C.G."/>
            <person name="Barbash D.A."/>
            <person name="Barker D."/>
            <person name="Barsanti P."/>
            <person name="Batterham P."/>
            <person name="Batzoglou S."/>
            <person name="Begun D."/>
            <person name="Bhutkar A."/>
            <person name="Blanco E."/>
            <person name="Bosak S.A."/>
            <person name="Bradley R.K."/>
            <person name="Brand A.D."/>
            <person name="Brent M.R."/>
            <person name="Brooks A.N."/>
            <person name="Brown R.H."/>
            <person name="Butlin R.K."/>
            <person name="Caggese C."/>
            <person name="Calvi B.R."/>
            <person name="Bernardo de Carvalho A."/>
            <person name="Caspi A."/>
            <person name="Castrezana S."/>
            <person name="Celniker S.E."/>
            <person name="Chang J.L."/>
            <person name="Chapple C."/>
            <person name="Chatterji S."/>
            <person name="Chinwalla A."/>
            <person name="Civetta A."/>
            <person name="Clifton S.W."/>
            <person name="Comeron J.M."/>
            <person name="Costello J.C."/>
            <person name="Coyne J.A."/>
            <person name="Daub J."/>
            <person name="David R.G."/>
            <person name="Delcher A.L."/>
            <person name="Delehaunty K."/>
            <person name="Do C.B."/>
            <person name="Ebling H."/>
            <person name="Edwards K."/>
            <person name="Eickbush T."/>
            <person name="Evans J.D."/>
            <person name="Filipski A."/>
            <person name="Findeiss S."/>
            <person name="Freyhult E."/>
            <person name="Fulton L."/>
            <person name="Fulton R."/>
            <person name="Garcia A.C."/>
            <person name="Gardiner A."/>
            <person name="Garfield D.A."/>
            <person name="Garvin B.E."/>
            <person name="Gibson G."/>
            <person name="Gilbert D."/>
            <person name="Gnerre S."/>
            <person name="Godfrey J."/>
            <person name="Good R."/>
            <person name="Gotea V."/>
            <person name="Gravely B."/>
            <person name="Greenberg A.J."/>
            <person name="Griffiths-Jones S."/>
            <person name="Gross S."/>
            <person name="Guigo R."/>
            <person name="Gustafson E.A."/>
            <person name="Haerty W."/>
            <person name="Hahn M.W."/>
            <person name="Halligan D.L."/>
            <person name="Halpern A.L."/>
            <person name="Halter G.M."/>
            <person name="Han M.V."/>
            <person name="Heger A."/>
            <person name="Hillier L."/>
            <person name="Hinrichs A.S."/>
            <person name="Holmes I."/>
            <person name="Hoskins R.A."/>
            <person name="Hubisz M.J."/>
            <person name="Hultmark D."/>
            <person name="Huntley M.A."/>
            <person name="Jaffe D.B."/>
            <person name="Jagadeeshan S."/>
            <person name="Jeck W.R."/>
            <person name="Johnson J."/>
            <person name="Jones C.D."/>
            <person name="Jordan W.C."/>
            <person name="Karpen G.H."/>
            <person name="Kataoka E."/>
            <person name="Keightley P.D."/>
            <person name="Kheradpour P."/>
            <person name="Kirkness E.F."/>
            <person name="Koerich L.B."/>
            <person name="Kristiansen K."/>
            <person name="Kudrna D."/>
            <person name="Kulathinal R.J."/>
            <person name="Kumar S."/>
            <person name="Kwok R."/>
            <person name="Lander E."/>
            <person name="Langley C.H."/>
            <person name="Lapoint R."/>
            <person name="Lazzaro B.P."/>
            <person name="Lee S.J."/>
            <person name="Levesque L."/>
            <person name="Li R."/>
            <person name="Lin C.F."/>
            <person name="Lin M.F."/>
            <person name="Lindblad-Toh K."/>
            <person name="Llopart A."/>
            <person name="Long M."/>
            <person name="Low L."/>
            <person name="Lozovsky E."/>
            <person name="Lu J."/>
            <person name="Luo M."/>
            <person name="Machado C.A."/>
            <person name="Makalowski W."/>
            <person name="Marzo M."/>
            <person name="Matsuda M."/>
            <person name="Matzkin L."/>
            <person name="McAllister B."/>
            <person name="McBride C.S."/>
            <person name="McKernan B."/>
            <person name="McKernan K."/>
            <person name="Mendez-Lago M."/>
            <person name="Minx P."/>
            <person name="Mollenhauer M.U."/>
            <person name="Montooth K."/>
            <person name="Mount S.M."/>
            <person name="Mu X."/>
            <person name="Myers E."/>
            <person name="Negre B."/>
            <person name="Newfeld S."/>
            <person name="Nielsen R."/>
            <person name="Noor M.A."/>
            <person name="O'Grady P."/>
            <person name="Pachter L."/>
            <person name="Papaceit M."/>
            <person name="Parisi M.J."/>
            <person name="Parisi M."/>
            <person name="Parts L."/>
            <person name="Pedersen J.S."/>
            <person name="Pesole G."/>
            <person name="Phillippy A.M."/>
            <person name="Ponting C.P."/>
            <person name="Pop M."/>
            <person name="Porcelli D."/>
            <person name="Powell J.R."/>
            <person name="Prohaska S."/>
            <person name="Pruitt K."/>
            <person name="Puig M."/>
            <person name="Quesneville H."/>
            <person name="Ram K.R."/>
            <person name="Rand D."/>
            <person name="Rasmussen M.D."/>
            <person name="Reed L.K."/>
            <person name="Reenan R."/>
            <person name="Reily A."/>
            <person name="Remington K.A."/>
            <person name="Rieger T.T."/>
            <person name="Ritchie M.G."/>
            <person name="Robin C."/>
            <person name="Rogers Y.H."/>
            <person name="Rohde C."/>
            <person name="Rozas J."/>
            <person name="Rubenfield M.J."/>
            <person name="Ruiz A."/>
            <person name="Russo S."/>
            <person name="Salzberg S.L."/>
            <person name="Sanchez-Gracia A."/>
            <person name="Saranga D.J."/>
            <person name="Sato H."/>
            <person name="Schaeffer S.W."/>
            <person name="Schatz M.C."/>
            <person name="Schlenke T."/>
            <person name="Schwartz R."/>
            <person name="Segarra C."/>
            <person name="Singh R.S."/>
            <person name="Sirot L."/>
            <person name="Sirota M."/>
            <person name="Sisneros N.B."/>
            <person name="Smith C.D."/>
            <person name="Smith T.F."/>
            <person name="Spieth J."/>
            <person name="Stage D.E."/>
            <person name="Stark A."/>
            <person name="Stephan W."/>
            <person name="Strausberg R.L."/>
            <person name="Strempel S."/>
            <person name="Sturgill D."/>
            <person name="Sutton G."/>
            <person name="Sutton G.G."/>
            <person name="Tao W."/>
            <person name="Teichmann S."/>
            <person name="Tobari Y.N."/>
            <person name="Tomimura Y."/>
            <person name="Tsolas J.M."/>
            <person name="Valente V.L."/>
            <person name="Venter E."/>
            <person name="Venter J.C."/>
            <person name="Vicario S."/>
            <person name="Vieira F.G."/>
            <person name="Vilella A.J."/>
            <person name="Villasante A."/>
            <person name="Walenz B."/>
            <person name="Wang J."/>
            <person name="Wasserman M."/>
            <person name="Watts T."/>
            <person name="Wilson D."/>
            <person name="Wilson R.K."/>
            <person name="Wing R.A."/>
            <person name="Wolfner M.F."/>
            <person name="Wong A."/>
            <person name="Wong G.K."/>
            <person name="Wu C.I."/>
            <person name="Wu G."/>
            <person name="Yamamoto D."/>
            <person name="Yang H.P."/>
            <person name="Yang S.P."/>
            <person name="Yorke J.A."/>
            <person name="Yoshida K."/>
            <person name="Zdobnov E."/>
            <person name="Zhang P."/>
            <person name="Zhang Y."/>
            <person name="Zimin A.V."/>
            <person name="Baldwin J."/>
            <person name="Abdouelleil A."/>
            <person name="Abdulkadir J."/>
            <person name="Abebe A."/>
            <person name="Abera B."/>
            <person name="Abreu J."/>
            <person name="Acer S.C."/>
            <person name="Aftuck L."/>
            <person name="Alexander A."/>
            <person name="An P."/>
            <person name="Anderson E."/>
            <person name="Anderson S."/>
            <person name="Arachi H."/>
            <person name="Azer M."/>
            <person name="Bachantsang P."/>
            <person name="Barry A."/>
            <person name="Bayul T."/>
            <person name="Berlin A."/>
            <person name="Bessette D."/>
            <person name="Bloom T."/>
            <person name="Blye J."/>
            <person name="Boguslavskiy L."/>
            <person name="Bonnet C."/>
            <person name="Boukhgalter B."/>
            <person name="Bourzgui I."/>
            <person name="Brown A."/>
            <person name="Cahill P."/>
            <person name="Channer S."/>
            <person name="Cheshatsang Y."/>
            <person name="Chuda L."/>
            <person name="Citroen M."/>
            <person name="Collymore A."/>
            <person name="Cooke P."/>
            <person name="Costello M."/>
            <person name="D'Aco K."/>
            <person name="Daza R."/>
            <person name="De Haan G."/>
            <person name="DeGray S."/>
            <person name="DeMaso C."/>
            <person name="Dhargay N."/>
            <person name="Dooley K."/>
            <person name="Dooley E."/>
            <person name="Doricent M."/>
            <person name="Dorje P."/>
            <person name="Dorjee K."/>
            <person name="Dupes A."/>
            <person name="Elong R."/>
            <person name="Falk J."/>
            <person name="Farina A."/>
            <person name="Faro S."/>
            <person name="Ferguson D."/>
            <person name="Fisher S."/>
            <person name="Foley C.D."/>
            <person name="Franke A."/>
            <person name="Friedrich D."/>
            <person name="Gadbois L."/>
            <person name="Gearin G."/>
            <person name="Gearin C.R."/>
            <person name="Giannoukos G."/>
            <person name="Goode T."/>
            <person name="Graham J."/>
            <person name="Grandbois E."/>
            <person name="Grewal S."/>
            <person name="Gyaltsen K."/>
            <person name="Hafez N."/>
            <person name="Hagos B."/>
            <person name="Hall J."/>
            <person name="Henson C."/>
            <person name="Hollinger A."/>
            <person name="Honan T."/>
            <person name="Huard M.D."/>
            <person name="Hughes L."/>
            <person name="Hurhula B."/>
            <person name="Husby M.E."/>
            <person name="Kamat A."/>
            <person name="Kanga B."/>
            <person name="Kashin S."/>
            <person name="Khazanovich D."/>
            <person name="Kisner P."/>
            <person name="Lance K."/>
            <person name="Lara M."/>
            <person name="Lee W."/>
            <person name="Lennon N."/>
            <person name="Letendre F."/>
            <person name="LeVine R."/>
            <person name="Lipovsky A."/>
            <person name="Liu X."/>
            <person name="Liu J."/>
            <person name="Liu S."/>
            <person name="Lokyitsang T."/>
            <person name="Lokyitsang Y."/>
            <person name="Lubonja R."/>
            <person name="Lui A."/>
            <person name="MacDonald P."/>
            <person name="Magnisalis V."/>
            <person name="Maru K."/>
            <person name="Matthews C."/>
            <person name="McCusker W."/>
            <person name="McDonough S."/>
            <person name="Mehta T."/>
            <person name="Meldrim J."/>
            <person name="Meneus L."/>
            <person name="Mihai O."/>
            <person name="Mihalev A."/>
            <person name="Mihova T."/>
            <person name="Mittelman R."/>
            <person name="Mlenga V."/>
            <person name="Montmayeur A."/>
            <person name="Mulrain L."/>
            <person name="Navidi A."/>
            <person name="Naylor J."/>
            <person name="Negash T."/>
            <person name="Nguyen T."/>
            <person name="Nguyen N."/>
            <person name="Nicol R."/>
            <person name="Norbu C."/>
            <person name="Norbu N."/>
            <person name="Novod N."/>
            <person name="O'Neill B."/>
            <person name="Osman S."/>
            <person name="Markiewicz E."/>
            <person name="Oyono O.L."/>
            <person name="Patti C."/>
            <person name="Phunkhang P."/>
            <person name="Pierre F."/>
            <person name="Priest M."/>
            <person name="Raghuraman S."/>
            <person name="Rege F."/>
            <person name="Reyes R."/>
            <person name="Rise C."/>
            <person name="Rogov P."/>
            <person name="Ross K."/>
            <person name="Ryan E."/>
            <person name="Settipalli S."/>
            <person name="Shea T."/>
            <person name="Sherpa N."/>
            <person name="Shi L."/>
            <person name="Shih D."/>
            <person name="Sparrow T."/>
            <person name="Spaulding J."/>
            <person name="Stalker J."/>
            <person name="Stange-Thomann N."/>
            <person name="Stavropoulos S."/>
            <person name="Stone C."/>
            <person name="Strader C."/>
            <person name="Tesfaye S."/>
            <person name="Thomson T."/>
            <person name="Thoulutsang Y."/>
            <person name="Thoulutsang D."/>
            <person name="Topham K."/>
            <person name="Topping I."/>
            <person name="Tsamla T."/>
            <person name="Vassiliev H."/>
            <person name="Vo A."/>
            <person name="Wangchuk T."/>
            <person name="Wangdi T."/>
            <person name="Weiand M."/>
            <person name="Wilkinson J."/>
            <person name="Wilson A."/>
            <person name="Yadav S."/>
            <person name="Young G."/>
            <person name="Yu Q."/>
            <person name="Zembek L."/>
            <person name="Zhong D."/>
            <person name="Zimmer A."/>
            <person name="Zwirko Z."/>
            <person name="Jaffe D.B."/>
            <person name="Alvarez P."/>
            <person name="Brockman W."/>
            <person name="Butler J."/>
            <person name="Chin C."/>
            <person name="Gnerre S."/>
            <person name="Grabherr M."/>
            <person name="Kleber M."/>
            <person name="Mauceli E."/>
            <person name="MacCallum I."/>
        </authorList>
    </citation>
    <scope>NUCLEOTIDE SEQUENCE [LARGE SCALE GENOMIC DNA]</scope>
    <source>
        <strain evidence="3">Tucson 14024-0371.13</strain>
    </source>
</reference>